<protein>
    <submittedName>
        <fullName evidence="1">Uncharacterized protein</fullName>
    </submittedName>
</protein>
<dbReference type="RefSeq" id="WP_146216018.1">
    <property type="nucleotide sequence ID" value="NZ_QJKC01000025.1"/>
</dbReference>
<evidence type="ECO:0000313" key="2">
    <source>
        <dbReference type="Proteomes" id="UP000248395"/>
    </source>
</evidence>
<dbReference type="AlphaFoldDB" id="A0A318J3T8"/>
<keyword evidence="2" id="KW-1185">Reference proteome</keyword>
<accession>A0A318J3T8</accession>
<sequence>MKEITFFDGYCPPGFEPNTRNQISSIPSGTYQIVGVCGGPFNEILVAITKDKFTYLINDRELDWTQNPPVIC</sequence>
<gene>
    <name evidence="1" type="ORF">DFR38_12526</name>
</gene>
<evidence type="ECO:0000313" key="1">
    <source>
        <dbReference type="EMBL" id="PXX41341.1"/>
    </source>
</evidence>
<name>A0A318J3T8_9NEIS</name>
<reference evidence="1 2" key="1">
    <citation type="submission" date="2018-05" db="EMBL/GenBank/DDBJ databases">
        <title>Genomic Encyclopedia of Type Strains, Phase IV (KMG-IV): sequencing the most valuable type-strain genomes for metagenomic binning, comparative biology and taxonomic classification.</title>
        <authorList>
            <person name="Goeker M."/>
        </authorList>
    </citation>
    <scope>NUCLEOTIDE SEQUENCE [LARGE SCALE GENOMIC DNA]</scope>
    <source>
        <strain evidence="1 2">DSM 25134</strain>
    </source>
</reference>
<dbReference type="Proteomes" id="UP000248395">
    <property type="component" value="Unassembled WGS sequence"/>
</dbReference>
<organism evidence="1 2">
    <name type="scientific">Aquitalea magnusonii</name>
    <dbReference type="NCBI Taxonomy" id="332411"/>
    <lineage>
        <taxon>Bacteria</taxon>
        <taxon>Pseudomonadati</taxon>
        <taxon>Pseudomonadota</taxon>
        <taxon>Betaproteobacteria</taxon>
        <taxon>Neisseriales</taxon>
        <taxon>Chromobacteriaceae</taxon>
        <taxon>Aquitalea</taxon>
    </lineage>
</organism>
<comment type="caution">
    <text evidence="1">The sequence shown here is derived from an EMBL/GenBank/DDBJ whole genome shotgun (WGS) entry which is preliminary data.</text>
</comment>
<dbReference type="OrthoDB" id="9986560at2"/>
<proteinExistence type="predicted"/>
<dbReference type="EMBL" id="QJKC01000025">
    <property type="protein sequence ID" value="PXX41341.1"/>
    <property type="molecule type" value="Genomic_DNA"/>
</dbReference>